<dbReference type="InterPro" id="IPR001245">
    <property type="entry name" value="Ser-Thr/Tyr_kinase_cat_dom"/>
</dbReference>
<dbReference type="Pfam" id="PF07714">
    <property type="entry name" value="PK_Tyr_Ser-Thr"/>
    <property type="match status" value="1"/>
</dbReference>
<dbReference type="EMBL" id="SZYD01000013">
    <property type="protein sequence ID" value="KAD4386269.1"/>
    <property type="molecule type" value="Genomic_DNA"/>
</dbReference>
<evidence type="ECO:0000256" key="11">
    <source>
        <dbReference type="ARBA" id="ARBA00023170"/>
    </source>
</evidence>
<name>A0A5N6N7J3_9ASTR</name>
<dbReference type="Proteomes" id="UP000326396">
    <property type="component" value="Linkage Group LG3"/>
</dbReference>
<evidence type="ECO:0000256" key="1">
    <source>
        <dbReference type="ARBA" id="ARBA00004479"/>
    </source>
</evidence>
<dbReference type="InterPro" id="IPR000719">
    <property type="entry name" value="Prot_kinase_dom"/>
</dbReference>
<sequence length="528" mass="58622">MDAHAMKINLLFLHILTIFTTTSSSPPSNFTLYGTAHINQTTITLTQHLTNCTSNPPFPNTGRIFYKHPIRFLDFNSTFSFSTHFSFIIIPPPPHCLSGEGIAFLITSGPHSLPYSIGSIGLPQSIQNSRDYSFLAVEFDTNFDQDLGDINGNHVGMDLDSVLSVASVDLMSIGVDLKSGKPVNSWIEYNSSQKVIEVWVGYNEVKPDNPILAAPMDLSKRFQRFHRFMYVGFSASNGRGSSVHLVKNWEFKTSPESLYPDMEVEEIGSDNCMICFPDIAHDGSGPETETGSTKHNHHTNRTGLNLAIGLLVVNLILVILTVCCVLMYVCMIKNQNPGQILHEHAQICSVQANTNTMPRRYKFSEIRSVTKGFNQNLIIGDGVSAIVYKTDQNIAVKRFKMASFGTQIATEFATMVGSLQHKNLMKLQGWCCDRNELILVYDYMPNGSLDKNLDKLSFKTRLNVLIGVSSALVYLHEECDRLIIHRNVKPTVMIRSVALETPPEVVVKCGGDDGVTSWGTPTSHFSKG</sequence>
<comment type="subcellular location">
    <subcellularLocation>
        <location evidence="1">Membrane</location>
        <topology evidence="1">Single-pass type I membrane protein</topology>
    </subcellularLocation>
</comment>
<dbReference type="SUPFAM" id="SSF56112">
    <property type="entry name" value="Protein kinase-like (PK-like)"/>
    <property type="match status" value="1"/>
</dbReference>
<dbReference type="InterPro" id="IPR013320">
    <property type="entry name" value="ConA-like_dom_sf"/>
</dbReference>
<dbReference type="PROSITE" id="PS50011">
    <property type="entry name" value="PROTEIN_KINASE_DOM"/>
    <property type="match status" value="1"/>
</dbReference>
<feature type="chain" id="PRO_5024436696" description="Protein kinase domain-containing protein" evidence="13">
    <location>
        <begin position="25"/>
        <end position="528"/>
    </location>
</feature>
<dbReference type="GO" id="GO:0030246">
    <property type="term" value="F:carbohydrate binding"/>
    <property type="evidence" value="ECO:0007669"/>
    <property type="project" value="UniProtKB-KW"/>
</dbReference>
<keyword evidence="5 13" id="KW-0732">Signal</keyword>
<feature type="transmembrane region" description="Helical" evidence="12">
    <location>
        <begin position="306"/>
        <end position="329"/>
    </location>
</feature>
<evidence type="ECO:0000313" key="16">
    <source>
        <dbReference type="Proteomes" id="UP000326396"/>
    </source>
</evidence>
<dbReference type="CDD" id="cd06899">
    <property type="entry name" value="lectin_legume_LecRK_Arcelin_ConA"/>
    <property type="match status" value="1"/>
</dbReference>
<dbReference type="OrthoDB" id="1856421at2759"/>
<dbReference type="PANTHER" id="PTHR27007">
    <property type="match status" value="1"/>
</dbReference>
<dbReference type="GO" id="GO:0016020">
    <property type="term" value="C:membrane"/>
    <property type="evidence" value="ECO:0007669"/>
    <property type="project" value="UniProtKB-SubCell"/>
</dbReference>
<feature type="signal peptide" evidence="13">
    <location>
        <begin position="1"/>
        <end position="24"/>
    </location>
</feature>
<gene>
    <name evidence="15" type="ORF">E3N88_26438</name>
</gene>
<dbReference type="AlphaFoldDB" id="A0A5N6N7J3"/>
<evidence type="ECO:0000256" key="5">
    <source>
        <dbReference type="ARBA" id="ARBA00022729"/>
    </source>
</evidence>
<evidence type="ECO:0000256" key="8">
    <source>
        <dbReference type="ARBA" id="ARBA00022840"/>
    </source>
</evidence>
<evidence type="ECO:0000256" key="6">
    <source>
        <dbReference type="ARBA" id="ARBA00022734"/>
    </source>
</evidence>
<dbReference type="Gene3D" id="3.30.200.20">
    <property type="entry name" value="Phosphorylase Kinase, domain 1"/>
    <property type="match status" value="1"/>
</dbReference>
<dbReference type="InterPro" id="IPR001220">
    <property type="entry name" value="Legume_lectin_dom"/>
</dbReference>
<evidence type="ECO:0000256" key="10">
    <source>
        <dbReference type="ARBA" id="ARBA00023136"/>
    </source>
</evidence>
<evidence type="ECO:0000256" key="3">
    <source>
        <dbReference type="ARBA" id="ARBA00010217"/>
    </source>
</evidence>
<dbReference type="GO" id="GO:0004672">
    <property type="term" value="F:protein kinase activity"/>
    <property type="evidence" value="ECO:0007669"/>
    <property type="project" value="InterPro"/>
</dbReference>
<dbReference type="SUPFAM" id="SSF49899">
    <property type="entry name" value="Concanavalin A-like lectins/glucanases"/>
    <property type="match status" value="1"/>
</dbReference>
<evidence type="ECO:0000256" key="12">
    <source>
        <dbReference type="SAM" id="Phobius"/>
    </source>
</evidence>
<evidence type="ECO:0000256" key="7">
    <source>
        <dbReference type="ARBA" id="ARBA00022741"/>
    </source>
</evidence>
<keyword evidence="7" id="KW-0547">Nucleotide-binding</keyword>
<keyword evidence="16" id="KW-1185">Reference proteome</keyword>
<feature type="domain" description="Protein kinase" evidence="14">
    <location>
        <begin position="373"/>
        <end position="528"/>
    </location>
</feature>
<keyword evidence="6" id="KW-0430">Lectin</keyword>
<evidence type="ECO:0000256" key="13">
    <source>
        <dbReference type="SAM" id="SignalP"/>
    </source>
</evidence>
<organism evidence="15 16">
    <name type="scientific">Mikania micrantha</name>
    <name type="common">bitter vine</name>
    <dbReference type="NCBI Taxonomy" id="192012"/>
    <lineage>
        <taxon>Eukaryota</taxon>
        <taxon>Viridiplantae</taxon>
        <taxon>Streptophyta</taxon>
        <taxon>Embryophyta</taxon>
        <taxon>Tracheophyta</taxon>
        <taxon>Spermatophyta</taxon>
        <taxon>Magnoliopsida</taxon>
        <taxon>eudicotyledons</taxon>
        <taxon>Gunneridae</taxon>
        <taxon>Pentapetalae</taxon>
        <taxon>asterids</taxon>
        <taxon>campanulids</taxon>
        <taxon>Asterales</taxon>
        <taxon>Asteraceae</taxon>
        <taxon>Asteroideae</taxon>
        <taxon>Heliantheae alliance</taxon>
        <taxon>Eupatorieae</taxon>
        <taxon>Mikania</taxon>
    </lineage>
</organism>
<keyword evidence="10 12" id="KW-0472">Membrane</keyword>
<comment type="caution">
    <text evidence="15">The sequence shown here is derived from an EMBL/GenBank/DDBJ whole genome shotgun (WGS) entry which is preliminary data.</text>
</comment>
<protein>
    <recommendedName>
        <fullName evidence="14">Protein kinase domain-containing protein</fullName>
    </recommendedName>
</protein>
<dbReference type="Gene3D" id="2.60.120.200">
    <property type="match status" value="1"/>
</dbReference>
<dbReference type="InterPro" id="IPR011009">
    <property type="entry name" value="Kinase-like_dom_sf"/>
</dbReference>
<evidence type="ECO:0000259" key="14">
    <source>
        <dbReference type="PROSITE" id="PS50011"/>
    </source>
</evidence>
<evidence type="ECO:0000256" key="2">
    <source>
        <dbReference type="ARBA" id="ARBA00008536"/>
    </source>
</evidence>
<keyword evidence="9 12" id="KW-1133">Transmembrane helix</keyword>
<dbReference type="Pfam" id="PF00139">
    <property type="entry name" value="Lectin_legB"/>
    <property type="match status" value="1"/>
</dbReference>
<keyword evidence="4 12" id="KW-0812">Transmembrane</keyword>
<reference evidence="15 16" key="1">
    <citation type="submission" date="2019-05" db="EMBL/GenBank/DDBJ databases">
        <title>Mikania micrantha, genome provides insights into the molecular mechanism of rapid growth.</title>
        <authorList>
            <person name="Liu B."/>
        </authorList>
    </citation>
    <scope>NUCLEOTIDE SEQUENCE [LARGE SCALE GENOMIC DNA]</scope>
    <source>
        <strain evidence="15">NLD-2019</strain>
        <tissue evidence="15">Leaf</tissue>
    </source>
</reference>
<evidence type="ECO:0000313" key="15">
    <source>
        <dbReference type="EMBL" id="KAD4386269.1"/>
    </source>
</evidence>
<dbReference type="Gene3D" id="1.10.510.10">
    <property type="entry name" value="Transferase(Phosphotransferase) domain 1"/>
    <property type="match status" value="1"/>
</dbReference>
<keyword evidence="11" id="KW-0675">Receptor</keyword>
<dbReference type="InterPro" id="IPR050528">
    <property type="entry name" value="L-type_Lectin-RKs"/>
</dbReference>
<dbReference type="GO" id="GO:0051707">
    <property type="term" value="P:response to other organism"/>
    <property type="evidence" value="ECO:0007669"/>
    <property type="project" value="UniProtKB-ARBA"/>
</dbReference>
<dbReference type="GO" id="GO:0006952">
    <property type="term" value="P:defense response"/>
    <property type="evidence" value="ECO:0007669"/>
    <property type="project" value="UniProtKB-ARBA"/>
</dbReference>
<comment type="similarity">
    <text evidence="2">In the N-terminal section; belongs to the leguminous lectin family.</text>
</comment>
<proteinExistence type="inferred from homology"/>
<keyword evidence="8" id="KW-0067">ATP-binding</keyword>
<dbReference type="GO" id="GO:0005524">
    <property type="term" value="F:ATP binding"/>
    <property type="evidence" value="ECO:0007669"/>
    <property type="project" value="UniProtKB-KW"/>
</dbReference>
<evidence type="ECO:0000256" key="9">
    <source>
        <dbReference type="ARBA" id="ARBA00022989"/>
    </source>
</evidence>
<accession>A0A5N6N7J3</accession>
<comment type="similarity">
    <text evidence="3">In the C-terminal section; belongs to the protein kinase superfamily. Ser/Thr protein kinase family.</text>
</comment>
<evidence type="ECO:0000256" key="4">
    <source>
        <dbReference type="ARBA" id="ARBA00022692"/>
    </source>
</evidence>